<proteinExistence type="predicted"/>
<dbReference type="RefSeq" id="WP_103002388.1">
    <property type="nucleotide sequence ID" value="NZ_NBAX01000001.1"/>
</dbReference>
<organism evidence="1 2">
    <name type="scientific">Hoylesella timonensis</name>
    <dbReference type="NCBI Taxonomy" id="386414"/>
    <lineage>
        <taxon>Bacteria</taxon>
        <taxon>Pseudomonadati</taxon>
        <taxon>Bacteroidota</taxon>
        <taxon>Bacteroidia</taxon>
        <taxon>Bacteroidales</taxon>
        <taxon>Prevotellaceae</taxon>
        <taxon>Hoylesella</taxon>
    </lineage>
</organism>
<accession>A0A2K0XPH2</accession>
<dbReference type="EMBL" id="NBAX01000001">
    <property type="protein sequence ID" value="PNP96436.1"/>
    <property type="molecule type" value="Genomic_DNA"/>
</dbReference>
<sequence length="101" mass="11737">MGNINIIGRAISPFIDGKYKVELEFFNANEGKKTVRQRLLNDKEDLQPFREAIFLTEEVGIMRESGIILTAVRIYKGNEIIYDKYCINGELNTLLDYFKQK</sequence>
<evidence type="ECO:0000313" key="1">
    <source>
        <dbReference type="EMBL" id="PNP96436.1"/>
    </source>
</evidence>
<evidence type="ECO:0000313" key="2">
    <source>
        <dbReference type="Proteomes" id="UP000236634"/>
    </source>
</evidence>
<gene>
    <name evidence="1" type="ORF">BFS16_00695</name>
</gene>
<comment type="caution">
    <text evidence="1">The sequence shown here is derived from an EMBL/GenBank/DDBJ whole genome shotgun (WGS) entry which is preliminary data.</text>
</comment>
<protein>
    <submittedName>
        <fullName evidence="1">Uncharacterized protein</fullName>
    </submittedName>
</protein>
<dbReference type="Proteomes" id="UP000236634">
    <property type="component" value="Unassembled WGS sequence"/>
</dbReference>
<dbReference type="AlphaFoldDB" id="A0A2K0XPH2"/>
<reference evidence="1 2" key="1">
    <citation type="submission" date="2017-03" db="EMBL/GenBank/DDBJ databases">
        <authorList>
            <person name="Afonso C.L."/>
            <person name="Miller P.J."/>
            <person name="Scott M.A."/>
            <person name="Spackman E."/>
            <person name="Goraichik I."/>
            <person name="Dimitrov K.M."/>
            <person name="Suarez D.L."/>
            <person name="Swayne D.E."/>
        </authorList>
    </citation>
    <scope>NUCLEOTIDE SEQUENCE [LARGE SCALE GENOMIC DNA]</scope>
    <source>
        <strain evidence="1 2">DNF00076</strain>
    </source>
</reference>
<name>A0A2K0XPH2_9BACT</name>